<dbReference type="InterPro" id="IPR003870">
    <property type="entry name" value="DUF222"/>
</dbReference>
<dbReference type="RefSeq" id="WP_344058205.1">
    <property type="nucleotide sequence ID" value="NZ_BAAAOH010000001.1"/>
</dbReference>
<dbReference type="EMBL" id="BAAAOH010000001">
    <property type="protein sequence ID" value="GAA1975143.1"/>
    <property type="molecule type" value="Genomic_DNA"/>
</dbReference>
<evidence type="ECO:0000313" key="4">
    <source>
        <dbReference type="Proteomes" id="UP001500326"/>
    </source>
</evidence>
<gene>
    <name evidence="3" type="ORF">GCM10009777_05010</name>
</gene>
<dbReference type="Gene3D" id="1.10.30.50">
    <property type="match status" value="1"/>
</dbReference>
<dbReference type="CDD" id="cd00085">
    <property type="entry name" value="HNHc"/>
    <property type="match status" value="1"/>
</dbReference>
<evidence type="ECO:0000313" key="3">
    <source>
        <dbReference type="EMBL" id="GAA1975143.1"/>
    </source>
</evidence>
<comment type="caution">
    <text evidence="3">The sequence shown here is derived from an EMBL/GenBank/DDBJ whole genome shotgun (WGS) entry which is preliminary data.</text>
</comment>
<dbReference type="SMART" id="SM00507">
    <property type="entry name" value="HNHc"/>
    <property type="match status" value="1"/>
</dbReference>
<keyword evidence="4" id="KW-1185">Reference proteome</keyword>
<reference evidence="4" key="1">
    <citation type="journal article" date="2019" name="Int. J. Syst. Evol. Microbiol.">
        <title>The Global Catalogue of Microorganisms (GCM) 10K type strain sequencing project: providing services to taxonomists for standard genome sequencing and annotation.</title>
        <authorList>
            <consortium name="The Broad Institute Genomics Platform"/>
            <consortium name="The Broad Institute Genome Sequencing Center for Infectious Disease"/>
            <person name="Wu L."/>
            <person name="Ma J."/>
        </authorList>
    </citation>
    <scope>NUCLEOTIDE SEQUENCE [LARGE SCALE GENOMIC DNA]</scope>
    <source>
        <strain evidence="4">JCM 14902</strain>
    </source>
</reference>
<evidence type="ECO:0000256" key="1">
    <source>
        <dbReference type="SAM" id="MobiDB-lite"/>
    </source>
</evidence>
<accession>A0ABP5D8D3</accession>
<protein>
    <recommendedName>
        <fullName evidence="2">HNH nuclease domain-containing protein</fullName>
    </recommendedName>
</protein>
<feature type="region of interest" description="Disordered" evidence="1">
    <location>
        <begin position="254"/>
        <end position="280"/>
    </location>
</feature>
<evidence type="ECO:0000259" key="2">
    <source>
        <dbReference type="SMART" id="SM00507"/>
    </source>
</evidence>
<proteinExistence type="predicted"/>
<sequence>MNTLAAALEAVDAALAGVVEEMFAADDAQGVSDDELLAVLGLSARIARRAEAVQIESVAQIYYRSSVPARDERMTSRYGCRSTNELVQRVTRASSRSAAELVKAGHVIIREVAPSSGETLPAEYPAMRAVLASGHVGLDGLLAVVGPLAGVAGVAGRAAHQAADEELAAAARGEGVDAAPPACADDLRALASVWATYLDQDGAEPREAVAMRKRGLAVGVCRDGLVPVRGNLLPEVAGQLKLVFDSILNPKVDGSSSGPEFRQTGPEGAPVDSLADDRTRAQKQHDAFATAIFKVAGSGALPTLGGAAPTLVVSVRAADLQSGRGFAHIDGFDEPVSLSLARQVACCGNVERVISDKRGRIVAIETSDRIFNYHQRLGIALRDGECIIPGCHVPASWCEIHHVREHSRGGSTGTDNGVPLCWHHHRTLDCSGWQIRMNHGVPDVRGPTWWDGSGTWRAVTMSPTRLRERLGERTTGT</sequence>
<dbReference type="InterPro" id="IPR003615">
    <property type="entry name" value="HNH_nuc"/>
</dbReference>
<feature type="domain" description="HNH nuclease" evidence="2">
    <location>
        <begin position="374"/>
        <end position="426"/>
    </location>
</feature>
<organism evidence="3 4">
    <name type="scientific">Microbacterium pumilum</name>
    <dbReference type="NCBI Taxonomy" id="344165"/>
    <lineage>
        <taxon>Bacteria</taxon>
        <taxon>Bacillati</taxon>
        <taxon>Actinomycetota</taxon>
        <taxon>Actinomycetes</taxon>
        <taxon>Micrococcales</taxon>
        <taxon>Microbacteriaceae</taxon>
        <taxon>Microbacterium</taxon>
    </lineage>
</organism>
<dbReference type="Pfam" id="PF02720">
    <property type="entry name" value="DUF222"/>
    <property type="match status" value="1"/>
</dbReference>
<dbReference type="Proteomes" id="UP001500326">
    <property type="component" value="Unassembled WGS sequence"/>
</dbReference>
<name>A0ABP5D8D3_9MICO</name>